<feature type="non-terminal residue" evidence="3">
    <location>
        <position position="1"/>
    </location>
</feature>
<dbReference type="Gene3D" id="2.60.40.4100">
    <property type="entry name" value="Zona pellucida, ZP-C domain"/>
    <property type="match status" value="1"/>
</dbReference>
<accession>A0A0D8X5P8</accession>
<dbReference type="InterPro" id="IPR051962">
    <property type="entry name" value="Cuticlin"/>
</dbReference>
<dbReference type="Pfam" id="PF25301">
    <property type="entry name" value="CUT_C"/>
    <property type="match status" value="1"/>
</dbReference>
<dbReference type="EMBL" id="KN719769">
    <property type="protein sequence ID" value="KJH39855.1"/>
    <property type="molecule type" value="Genomic_DNA"/>
</dbReference>
<keyword evidence="4" id="KW-1185">Reference proteome</keyword>
<proteinExistence type="predicted"/>
<gene>
    <name evidence="3" type="ORF">DICVIV_14249</name>
</gene>
<dbReference type="Proteomes" id="UP000053766">
    <property type="component" value="Unassembled WGS sequence"/>
</dbReference>
<name>A0A0D8X5P8_DICVI</name>
<dbReference type="STRING" id="29172.A0A0D8X5P8"/>
<sequence>SDLTPKLVFGTAESEPSVKFSVVQGRVPTEGEPAEFVSVGQPLMLVWSVETFNEIYGIRILHCTAESKHRQRMQIIRDGCSLDSTLISDVRYTEEQQHAYADAMAFKFPDLSDVWFKCVTRLCIKKFNHLIVTGKSENDLCKTATEIVNVVEHQQHQI</sequence>
<reference evidence="4" key="2">
    <citation type="journal article" date="2016" name="Sci. Rep.">
        <title>Dictyocaulus viviparus genome, variome and transcriptome elucidate lungworm biology and support future intervention.</title>
        <authorList>
            <person name="McNulty S.N."/>
            <person name="Strube C."/>
            <person name="Rosa B.A."/>
            <person name="Martin J.C."/>
            <person name="Tyagi R."/>
            <person name="Choi Y.J."/>
            <person name="Wang Q."/>
            <person name="Hallsworth Pepin K."/>
            <person name="Zhang X."/>
            <person name="Ozersky P."/>
            <person name="Wilson R.K."/>
            <person name="Sternberg P.W."/>
            <person name="Gasser R.B."/>
            <person name="Mitreva M."/>
        </authorList>
    </citation>
    <scope>NUCLEOTIDE SEQUENCE [LARGE SCALE GENOMIC DNA]</scope>
    <source>
        <strain evidence="4">HannoverDv2000</strain>
    </source>
</reference>
<evidence type="ECO:0000256" key="1">
    <source>
        <dbReference type="ARBA" id="ARBA00022729"/>
    </source>
</evidence>
<feature type="domain" description="ZP" evidence="2">
    <location>
        <begin position="1"/>
        <end position="148"/>
    </location>
</feature>
<protein>
    <recommendedName>
        <fullName evidence="2">ZP domain-containing protein</fullName>
    </recommendedName>
</protein>
<evidence type="ECO:0000313" key="3">
    <source>
        <dbReference type="EMBL" id="KJH39855.1"/>
    </source>
</evidence>
<dbReference type="InterPro" id="IPR057475">
    <property type="entry name" value="CUT_C"/>
</dbReference>
<dbReference type="PANTHER" id="PTHR22907:SF13">
    <property type="entry name" value="ZP DOMAIN-CONTAINING PROTEIN"/>
    <property type="match status" value="1"/>
</dbReference>
<dbReference type="InterPro" id="IPR042235">
    <property type="entry name" value="ZP-C_dom"/>
</dbReference>
<reference evidence="3 4" key="1">
    <citation type="submission" date="2013-11" db="EMBL/GenBank/DDBJ databases">
        <title>Draft genome of the bovine lungworm Dictyocaulus viviparus.</title>
        <authorList>
            <person name="Mitreva M."/>
        </authorList>
    </citation>
    <scope>NUCLEOTIDE SEQUENCE [LARGE SCALE GENOMIC DNA]</scope>
    <source>
        <strain evidence="3 4">HannoverDv2000</strain>
    </source>
</reference>
<dbReference type="OrthoDB" id="6432511at2759"/>
<dbReference type="PROSITE" id="PS51034">
    <property type="entry name" value="ZP_2"/>
    <property type="match status" value="1"/>
</dbReference>
<dbReference type="PANTHER" id="PTHR22907">
    <property type="entry name" value="GH04558P"/>
    <property type="match status" value="1"/>
</dbReference>
<keyword evidence="1" id="KW-0732">Signal</keyword>
<evidence type="ECO:0000313" key="4">
    <source>
        <dbReference type="Proteomes" id="UP000053766"/>
    </source>
</evidence>
<dbReference type="AlphaFoldDB" id="A0A0D8X5P8"/>
<organism evidence="3 4">
    <name type="scientific">Dictyocaulus viviparus</name>
    <name type="common">Bovine lungworm</name>
    <dbReference type="NCBI Taxonomy" id="29172"/>
    <lineage>
        <taxon>Eukaryota</taxon>
        <taxon>Metazoa</taxon>
        <taxon>Ecdysozoa</taxon>
        <taxon>Nematoda</taxon>
        <taxon>Chromadorea</taxon>
        <taxon>Rhabditida</taxon>
        <taxon>Rhabditina</taxon>
        <taxon>Rhabditomorpha</taxon>
        <taxon>Strongyloidea</taxon>
        <taxon>Metastrongylidae</taxon>
        <taxon>Dictyocaulus</taxon>
    </lineage>
</organism>
<dbReference type="InterPro" id="IPR001507">
    <property type="entry name" value="ZP_dom"/>
</dbReference>
<evidence type="ECO:0000259" key="2">
    <source>
        <dbReference type="PROSITE" id="PS51034"/>
    </source>
</evidence>